<dbReference type="GO" id="GO:0005730">
    <property type="term" value="C:nucleolus"/>
    <property type="evidence" value="ECO:0007669"/>
    <property type="project" value="UniProtKB-SubCell"/>
</dbReference>
<evidence type="ECO:0000256" key="6">
    <source>
        <dbReference type="ARBA" id="ARBA00022552"/>
    </source>
</evidence>
<dbReference type="InterPro" id="IPR000504">
    <property type="entry name" value="RRM_dom"/>
</dbReference>
<evidence type="ECO:0000256" key="2">
    <source>
        <dbReference type="ARBA" id="ARBA00004604"/>
    </source>
</evidence>
<dbReference type="GO" id="GO:0000463">
    <property type="term" value="P:maturation of LSU-rRNA from tricistronic rRNA transcript (SSU-rRNA, 5.8S rRNA, LSU-rRNA)"/>
    <property type="evidence" value="ECO:0007669"/>
    <property type="project" value="TreeGrafter"/>
</dbReference>
<evidence type="ECO:0000256" key="8">
    <source>
        <dbReference type="ARBA" id="ARBA00023242"/>
    </source>
</evidence>
<dbReference type="GeneID" id="54364733"/>
<evidence type="ECO:0000256" key="1">
    <source>
        <dbReference type="ARBA" id="ARBA00002475"/>
    </source>
</evidence>
<feature type="region of interest" description="Disordered" evidence="10">
    <location>
        <begin position="168"/>
        <end position="247"/>
    </location>
</feature>
<keyword evidence="6" id="KW-0698">rRNA processing</keyword>
<feature type="region of interest" description="Disordered" evidence="10">
    <location>
        <begin position="389"/>
        <end position="411"/>
    </location>
</feature>
<name>A0A6J3MGR9_9PEZI</name>
<feature type="compositionally biased region" description="Acidic residues" evidence="10">
    <location>
        <begin position="196"/>
        <end position="232"/>
    </location>
</feature>
<dbReference type="InterPro" id="IPR047189">
    <property type="entry name" value="RRM2_Nop12p-like"/>
</dbReference>
<feature type="compositionally biased region" description="Acidic residues" evidence="10">
    <location>
        <begin position="389"/>
        <end position="398"/>
    </location>
</feature>
<feature type="compositionally biased region" description="Basic and acidic residues" evidence="10">
    <location>
        <begin position="75"/>
        <end position="88"/>
    </location>
</feature>
<dbReference type="SUPFAM" id="SSF54928">
    <property type="entry name" value="RNA-binding domain, RBD"/>
    <property type="match status" value="1"/>
</dbReference>
<feature type="compositionally biased region" description="Basic and acidic residues" evidence="10">
    <location>
        <begin position="178"/>
        <end position="188"/>
    </location>
</feature>
<feature type="region of interest" description="Disordered" evidence="10">
    <location>
        <begin position="69"/>
        <end position="156"/>
    </location>
</feature>
<reference evidence="13" key="2">
    <citation type="submission" date="2020-04" db="EMBL/GenBank/DDBJ databases">
        <authorList>
            <consortium name="NCBI Genome Project"/>
        </authorList>
    </citation>
    <scope>NUCLEOTIDE SEQUENCE</scope>
    <source>
        <strain evidence="13">CBS 342.82</strain>
    </source>
</reference>
<dbReference type="CDD" id="cd12670">
    <property type="entry name" value="RRM2_Nop12p_like"/>
    <property type="match status" value="1"/>
</dbReference>
<dbReference type="Gene3D" id="3.30.70.330">
    <property type="match status" value="2"/>
</dbReference>
<dbReference type="OrthoDB" id="442677at2759"/>
<keyword evidence="7 9" id="KW-0694">RNA-binding</keyword>
<dbReference type="GO" id="GO:0019843">
    <property type="term" value="F:rRNA binding"/>
    <property type="evidence" value="ECO:0007669"/>
    <property type="project" value="TreeGrafter"/>
</dbReference>
<dbReference type="PANTHER" id="PTHR23236">
    <property type="entry name" value="EUKARYOTIC TRANSLATION INITIATION FACTOR 4B/4H"/>
    <property type="match status" value="1"/>
</dbReference>
<evidence type="ECO:0000256" key="7">
    <source>
        <dbReference type="ARBA" id="ARBA00022884"/>
    </source>
</evidence>
<feature type="compositionally biased region" description="Low complexity" evidence="10">
    <location>
        <begin position="513"/>
        <end position="526"/>
    </location>
</feature>
<feature type="domain" description="RRM" evidence="11">
    <location>
        <begin position="375"/>
        <end position="480"/>
    </location>
</feature>
<accession>A0A6J3MGR9</accession>
<feature type="region of interest" description="Disordered" evidence="10">
    <location>
        <begin position="476"/>
        <end position="602"/>
    </location>
</feature>
<evidence type="ECO:0000313" key="13">
    <source>
        <dbReference type="RefSeq" id="XP_033463133.1"/>
    </source>
</evidence>
<comment type="similarity">
    <text evidence="3">Belongs to the RRM RBM34 family.</text>
</comment>
<evidence type="ECO:0000256" key="3">
    <source>
        <dbReference type="ARBA" id="ARBA00007077"/>
    </source>
</evidence>
<feature type="region of interest" description="Disordered" evidence="10">
    <location>
        <begin position="1"/>
        <end position="40"/>
    </location>
</feature>
<dbReference type="PROSITE" id="PS50102">
    <property type="entry name" value="RRM"/>
    <property type="match status" value="1"/>
</dbReference>
<dbReference type="InterPro" id="IPR012677">
    <property type="entry name" value="Nucleotide-bd_a/b_plait_sf"/>
</dbReference>
<evidence type="ECO:0000259" key="11">
    <source>
        <dbReference type="PROSITE" id="PS50102"/>
    </source>
</evidence>
<protein>
    <recommendedName>
        <fullName evidence="4">Nucleolar protein 12</fullName>
    </recommendedName>
</protein>
<dbReference type="InterPro" id="IPR035979">
    <property type="entry name" value="RBD_domain_sf"/>
</dbReference>
<evidence type="ECO:0000313" key="12">
    <source>
        <dbReference type="Proteomes" id="UP000504637"/>
    </source>
</evidence>
<keyword evidence="8" id="KW-0539">Nucleus</keyword>
<dbReference type="AlphaFoldDB" id="A0A6J3MGR9"/>
<comment type="subcellular location">
    <subcellularLocation>
        <location evidence="2">Nucleus</location>
        <location evidence="2">Nucleolus</location>
    </subcellularLocation>
</comment>
<keyword evidence="5" id="KW-0690">Ribosome biogenesis</keyword>
<evidence type="ECO:0000256" key="9">
    <source>
        <dbReference type="PROSITE-ProRule" id="PRU00176"/>
    </source>
</evidence>
<dbReference type="PANTHER" id="PTHR23236:SF25">
    <property type="entry name" value="RNA-BINDING PROTEIN 34"/>
    <property type="match status" value="1"/>
</dbReference>
<feature type="compositionally biased region" description="Basic and acidic residues" evidence="10">
    <location>
        <begin position="551"/>
        <end position="564"/>
    </location>
</feature>
<dbReference type="Proteomes" id="UP000504637">
    <property type="component" value="Unplaced"/>
</dbReference>
<sequence>MAASEKVEKRSKRKSDTTSTHKPSKISKKSKKTSKSSDTAAASAFALLASGSALDANLSSLFAVKQPAVKANIDSGRERSATKPRTQDLDNDADLESISEGLDDDADEAESGLIPLQNRLPLPDEIQLLDNDDEGRSKRKRKRKDGDDLEGKYMEKLAQEEARDFERLAAARATKRSRQQETEDRIQSREPQAGADDGEDDDEDDDEGENDAETGTADNDESDIEEVEDEVPSEPVPKHETEVAADEDLAKANRTVFLGNVSTTAITSKAHRKALMAHLGSFFTDLADAKTGTTKPKVESLRFRSTPYASAIPRKAAFAKQEVMDATTKSTNAYAVYSAPQLARESARRLNGTVVLDRHLRVDEVAHPAKVDNRRCVFVGNLGFVDDETNIQDANEEEGREKRKRGKEPADVEEGLWRTFAKCGKVESVRVIRDSTTRVGKGIAYVQFEDENAVEAALLLNEKKFPPMLPRKLRVTRAKAQKRNVKPGSDRPTSRPKTNGYQRKVTSEEASKLGRAGKLLGRAAASRVRRPEKSNSSNGVARPSRPLLAEGIRRPESFVFEGHRASSKQGKSGLKLGGKPLSSKKVKVTKRSAAFKAKKRTA</sequence>
<gene>
    <name evidence="13" type="ORF">K489DRAFT_398436</name>
</gene>
<feature type="compositionally biased region" description="Basic residues" evidence="10">
    <location>
        <begin position="22"/>
        <end position="34"/>
    </location>
</feature>
<reference evidence="13" key="1">
    <citation type="submission" date="2020-01" db="EMBL/GenBank/DDBJ databases">
        <authorList>
            <consortium name="DOE Joint Genome Institute"/>
            <person name="Haridas S."/>
            <person name="Albert R."/>
            <person name="Binder M."/>
            <person name="Bloem J."/>
            <person name="Labutti K."/>
            <person name="Salamov A."/>
            <person name="Andreopoulos B."/>
            <person name="Baker S.E."/>
            <person name="Barry K."/>
            <person name="Bills G."/>
            <person name="Bluhm B.H."/>
            <person name="Cannon C."/>
            <person name="Castanera R."/>
            <person name="Culley D.E."/>
            <person name="Daum C."/>
            <person name="Ezra D."/>
            <person name="Gonzalez J.B."/>
            <person name="Henrissat B."/>
            <person name="Kuo A."/>
            <person name="Liang C."/>
            <person name="Lipzen A."/>
            <person name="Lutzoni F."/>
            <person name="Magnuson J."/>
            <person name="Mondo S."/>
            <person name="Nolan M."/>
            <person name="Ohm R."/>
            <person name="Pangilinan J."/>
            <person name="Park H.-J."/>
            <person name="Ramirez L."/>
            <person name="Alfaro M."/>
            <person name="Sun H."/>
            <person name="Tritt A."/>
            <person name="Yoshinaga Y."/>
            <person name="Zwiers L.-H."/>
            <person name="Turgeon B.G."/>
            <person name="Goodwin S.B."/>
            <person name="Spatafora J.W."/>
            <person name="Crous P.W."/>
            <person name="Grigoriev I.V."/>
        </authorList>
    </citation>
    <scope>NUCLEOTIDE SEQUENCE</scope>
    <source>
        <strain evidence="13">CBS 342.82</strain>
    </source>
</reference>
<feature type="compositionally biased region" description="Acidic residues" evidence="10">
    <location>
        <begin position="89"/>
        <end position="110"/>
    </location>
</feature>
<dbReference type="Pfam" id="PF00076">
    <property type="entry name" value="RRM_1"/>
    <property type="match status" value="1"/>
</dbReference>
<feature type="compositionally biased region" description="Basic and acidic residues" evidence="10">
    <location>
        <begin position="144"/>
        <end position="156"/>
    </location>
</feature>
<keyword evidence="12" id="KW-1185">Reference proteome</keyword>
<feature type="compositionally biased region" description="Low complexity" evidence="10">
    <location>
        <begin position="567"/>
        <end position="581"/>
    </location>
</feature>
<evidence type="ECO:0000256" key="10">
    <source>
        <dbReference type="SAM" id="MobiDB-lite"/>
    </source>
</evidence>
<evidence type="ECO:0000256" key="4">
    <source>
        <dbReference type="ARBA" id="ARBA00015520"/>
    </source>
</evidence>
<feature type="compositionally biased region" description="Basic residues" evidence="10">
    <location>
        <begin position="476"/>
        <end position="485"/>
    </location>
</feature>
<comment type="function">
    <text evidence="1">Involved in pre-25S rRNA processing.</text>
</comment>
<proteinExistence type="inferred from homology"/>
<organism evidence="13">
    <name type="scientific">Dissoconium aciculare CBS 342.82</name>
    <dbReference type="NCBI Taxonomy" id="1314786"/>
    <lineage>
        <taxon>Eukaryota</taxon>
        <taxon>Fungi</taxon>
        <taxon>Dikarya</taxon>
        <taxon>Ascomycota</taxon>
        <taxon>Pezizomycotina</taxon>
        <taxon>Dothideomycetes</taxon>
        <taxon>Dothideomycetidae</taxon>
        <taxon>Mycosphaerellales</taxon>
        <taxon>Dissoconiaceae</taxon>
        <taxon>Dissoconium</taxon>
    </lineage>
</organism>
<evidence type="ECO:0000256" key="5">
    <source>
        <dbReference type="ARBA" id="ARBA00022517"/>
    </source>
</evidence>
<dbReference type="RefSeq" id="XP_033463133.1">
    <property type="nucleotide sequence ID" value="XM_033606933.1"/>
</dbReference>
<reference evidence="13" key="3">
    <citation type="submission" date="2025-08" db="UniProtKB">
        <authorList>
            <consortium name="RefSeq"/>
        </authorList>
    </citation>
    <scope>IDENTIFICATION</scope>
    <source>
        <strain evidence="13">CBS 342.82</strain>
    </source>
</reference>
<dbReference type="SMART" id="SM00360">
    <property type="entry name" value="RRM"/>
    <property type="match status" value="1"/>
</dbReference>